<dbReference type="PROSITE" id="PS00028">
    <property type="entry name" value="ZINC_FINGER_C2H2_1"/>
    <property type="match status" value="1"/>
</dbReference>
<keyword evidence="5" id="KW-1185">Reference proteome</keyword>
<keyword evidence="1" id="KW-0863">Zinc-finger</keyword>
<evidence type="ECO:0000313" key="4">
    <source>
        <dbReference type="EMBL" id="TKR70198.1"/>
    </source>
</evidence>
<dbReference type="AlphaFoldDB" id="A0A4U5ML70"/>
<protein>
    <recommendedName>
        <fullName evidence="3">C2H2-type domain-containing protein</fullName>
    </recommendedName>
</protein>
<feature type="compositionally biased region" description="Basic and acidic residues" evidence="2">
    <location>
        <begin position="272"/>
        <end position="281"/>
    </location>
</feature>
<dbReference type="GO" id="GO:0008270">
    <property type="term" value="F:zinc ion binding"/>
    <property type="evidence" value="ECO:0007669"/>
    <property type="project" value="UniProtKB-KW"/>
</dbReference>
<dbReference type="InterPro" id="IPR013087">
    <property type="entry name" value="Znf_C2H2_type"/>
</dbReference>
<organism evidence="4 5">
    <name type="scientific">Steinernema carpocapsae</name>
    <name type="common">Entomopathogenic nematode</name>
    <dbReference type="NCBI Taxonomy" id="34508"/>
    <lineage>
        <taxon>Eukaryota</taxon>
        <taxon>Metazoa</taxon>
        <taxon>Ecdysozoa</taxon>
        <taxon>Nematoda</taxon>
        <taxon>Chromadorea</taxon>
        <taxon>Rhabditida</taxon>
        <taxon>Tylenchina</taxon>
        <taxon>Panagrolaimomorpha</taxon>
        <taxon>Strongyloidoidea</taxon>
        <taxon>Steinernematidae</taxon>
        <taxon>Steinernema</taxon>
    </lineage>
</organism>
<comment type="caution">
    <text evidence="4">The sequence shown here is derived from an EMBL/GenBank/DDBJ whole genome shotgun (WGS) entry which is preliminary data.</text>
</comment>
<evidence type="ECO:0000256" key="1">
    <source>
        <dbReference type="PROSITE-ProRule" id="PRU00042"/>
    </source>
</evidence>
<evidence type="ECO:0000256" key="2">
    <source>
        <dbReference type="SAM" id="MobiDB-lite"/>
    </source>
</evidence>
<reference evidence="4 5" key="2">
    <citation type="journal article" date="2019" name="G3 (Bethesda)">
        <title>Hybrid Assembly of the Genome of the Entomopathogenic Nematode Steinernema carpocapsae Identifies the X-Chromosome.</title>
        <authorList>
            <person name="Serra L."/>
            <person name="Macchietto M."/>
            <person name="Macias-Munoz A."/>
            <person name="McGill C.J."/>
            <person name="Rodriguez I.M."/>
            <person name="Rodriguez B."/>
            <person name="Murad R."/>
            <person name="Mortazavi A."/>
        </authorList>
    </citation>
    <scope>NUCLEOTIDE SEQUENCE [LARGE SCALE GENOMIC DNA]</scope>
    <source>
        <strain evidence="4 5">ALL</strain>
    </source>
</reference>
<reference evidence="4 5" key="1">
    <citation type="journal article" date="2015" name="Genome Biol.">
        <title>Comparative genomics of Steinernema reveals deeply conserved gene regulatory networks.</title>
        <authorList>
            <person name="Dillman A.R."/>
            <person name="Macchietto M."/>
            <person name="Porter C.F."/>
            <person name="Rogers A."/>
            <person name="Williams B."/>
            <person name="Antoshechkin I."/>
            <person name="Lee M.M."/>
            <person name="Goodwin Z."/>
            <person name="Lu X."/>
            <person name="Lewis E.E."/>
            <person name="Goodrich-Blair H."/>
            <person name="Stock S.P."/>
            <person name="Adams B.J."/>
            <person name="Sternberg P.W."/>
            <person name="Mortazavi A."/>
        </authorList>
    </citation>
    <scope>NUCLEOTIDE SEQUENCE [LARGE SCALE GENOMIC DNA]</scope>
    <source>
        <strain evidence="4 5">ALL</strain>
    </source>
</reference>
<feature type="domain" description="C2H2-type" evidence="3">
    <location>
        <begin position="67"/>
        <end position="95"/>
    </location>
</feature>
<proteinExistence type="predicted"/>
<feature type="region of interest" description="Disordered" evidence="2">
    <location>
        <begin position="119"/>
        <end position="141"/>
    </location>
</feature>
<keyword evidence="1" id="KW-0862">Zinc</keyword>
<evidence type="ECO:0000259" key="3">
    <source>
        <dbReference type="PROSITE" id="PS50157"/>
    </source>
</evidence>
<dbReference type="EMBL" id="AZBU02000007">
    <property type="protein sequence ID" value="TKR70198.1"/>
    <property type="molecule type" value="Genomic_DNA"/>
</dbReference>
<name>A0A4U5ML70_STECR</name>
<keyword evidence="1" id="KW-0479">Metal-binding</keyword>
<dbReference type="PROSITE" id="PS50157">
    <property type="entry name" value="ZINC_FINGER_C2H2_2"/>
    <property type="match status" value="1"/>
</dbReference>
<gene>
    <name evidence="4" type="ORF">L596_022250</name>
</gene>
<accession>A0A4U5ML70</accession>
<evidence type="ECO:0000313" key="5">
    <source>
        <dbReference type="Proteomes" id="UP000298663"/>
    </source>
</evidence>
<sequence length="281" mass="30850">MDPESLRRPLVGSLASRDIRIDPVMVPVPKLPPMKLDAPDMPEEPLKPLPIHVQQANLPRPGVVGGRKCSVCSVFFYGNLVLERHMKVVHPREFDDWAAKHCKGYQTAKNAVEARVQEAGASQDLQEAAQESEEEEIESPPMLEAQQAVTLLFIGDLRSRAESVLRSSWLQRLRGRFLRGSATRLPSDARNGPDVPVPNDADGLILPERGSRRHLHPSRNAASLPNGRLHPTKARNVPAGAGRFDVRPHGTRWPPGAAGTARIRAVPGGTDADARRAWEPP</sequence>
<dbReference type="Proteomes" id="UP000298663">
    <property type="component" value="Unassembled WGS sequence"/>
</dbReference>
<feature type="region of interest" description="Disordered" evidence="2">
    <location>
        <begin position="209"/>
        <end position="281"/>
    </location>
</feature>